<dbReference type="PROSITE" id="PS50089">
    <property type="entry name" value="ZF_RING_2"/>
    <property type="match status" value="1"/>
</dbReference>
<dbReference type="EMBL" id="GHWJ01006628">
    <property type="protein sequence ID" value="NOV39365.1"/>
    <property type="molecule type" value="Transcribed_RNA"/>
</dbReference>
<dbReference type="PROSITE" id="PS50330">
    <property type="entry name" value="UIM"/>
    <property type="match status" value="1"/>
</dbReference>
<dbReference type="GeneID" id="119177070"/>
<keyword evidence="4 7" id="KW-0863">Zinc-finger</keyword>
<dbReference type="GO" id="GO:0008270">
    <property type="term" value="F:zinc ion binding"/>
    <property type="evidence" value="ECO:0007669"/>
    <property type="project" value="UniProtKB-KW"/>
</dbReference>
<dbReference type="Pfam" id="PF13445">
    <property type="entry name" value="zf-RING_UBOX"/>
    <property type="match status" value="1"/>
</dbReference>
<keyword evidence="3" id="KW-0479">Metal-binding</keyword>
<dbReference type="GO" id="GO:0061630">
    <property type="term" value="F:ubiquitin protein ligase activity"/>
    <property type="evidence" value="ECO:0007669"/>
    <property type="project" value="TreeGrafter"/>
</dbReference>
<proteinExistence type="predicted"/>
<comment type="pathway">
    <text evidence="1">Protein modification; protein ubiquitination.</text>
</comment>
<dbReference type="OMA" id="VYHKPVT"/>
<dbReference type="GO" id="GO:0006511">
    <property type="term" value="P:ubiquitin-dependent protein catabolic process"/>
    <property type="evidence" value="ECO:0007669"/>
    <property type="project" value="TreeGrafter"/>
</dbReference>
<feature type="domain" description="RING-type" evidence="8">
    <location>
        <begin position="23"/>
        <end position="61"/>
    </location>
</feature>
<dbReference type="KEGG" id="rmp:119177070"/>
<keyword evidence="2" id="KW-0808">Transferase</keyword>
<evidence type="ECO:0000313" key="10">
    <source>
        <dbReference type="EMBL" id="NOV39365.1"/>
    </source>
</evidence>
<name>A0A6M2D068_RHIMP</name>
<reference evidence="10" key="1">
    <citation type="submission" date="2019-09" db="EMBL/GenBank/DDBJ databases">
        <title>Organ-specific transcriptomic study of the physiology of the cattle tick, Rhipicephalus microplus.</title>
        <authorList>
            <person name="Tirloni L."/>
            <person name="Braz G."/>
            <person name="Gandara A.C.P."/>
            <person name="Sabadin G.A."/>
            <person name="da Silva R.M."/>
            <person name="Guizzo M.G."/>
            <person name="Machado J.A."/>
            <person name="Costa E.P."/>
            <person name="Gomes H.F."/>
            <person name="Moraes J."/>
            <person name="Mota M.B.S."/>
            <person name="Mesquita R.D."/>
            <person name="Alvarenga P.H."/>
            <person name="Alves F."/>
            <person name="Seixas A."/>
            <person name="da Fonseca R.N."/>
            <person name="Fogaca A."/>
            <person name="Logullo C."/>
            <person name="Tanaka A."/>
            <person name="Daffre S."/>
            <person name="Termignoni C."/>
            <person name="Vaz I.S.Jr."/>
            <person name="Oliveira P.L."/>
            <person name="Ribeiro J.M."/>
        </authorList>
    </citation>
    <scope>NUCLEOTIDE SEQUENCE</scope>
    <source>
        <strain evidence="10">Porto Alegre</strain>
    </source>
</reference>
<dbReference type="PANTHER" id="PTHR46016">
    <property type="entry name" value="ZINC FINGER, RING/FYVE/PHD-TYPE"/>
    <property type="match status" value="1"/>
</dbReference>
<evidence type="ECO:0000256" key="3">
    <source>
        <dbReference type="ARBA" id="ARBA00022723"/>
    </source>
</evidence>
<evidence type="ECO:0000256" key="5">
    <source>
        <dbReference type="ARBA" id="ARBA00022786"/>
    </source>
</evidence>
<accession>A0A6M2D068</accession>
<evidence type="ECO:0000259" key="9">
    <source>
        <dbReference type="PROSITE" id="PS51803"/>
    </source>
</evidence>
<dbReference type="PROSITE" id="PS51803">
    <property type="entry name" value="ZF_C2HC_RNF"/>
    <property type="match status" value="1"/>
</dbReference>
<dbReference type="OrthoDB" id="6506853at2759"/>
<dbReference type="VEuPathDB" id="VectorBase:LOC119177070"/>
<dbReference type="SUPFAM" id="SSF57850">
    <property type="entry name" value="RING/U-box"/>
    <property type="match status" value="1"/>
</dbReference>
<dbReference type="InterPro" id="IPR013083">
    <property type="entry name" value="Znf_RING/FYVE/PHD"/>
</dbReference>
<keyword evidence="6" id="KW-0862">Zinc</keyword>
<evidence type="ECO:0000259" key="8">
    <source>
        <dbReference type="PROSITE" id="PS50089"/>
    </source>
</evidence>
<evidence type="ECO:0000256" key="7">
    <source>
        <dbReference type="PROSITE-ProRule" id="PRU00175"/>
    </source>
</evidence>
<evidence type="ECO:0000256" key="6">
    <source>
        <dbReference type="ARBA" id="ARBA00022833"/>
    </source>
</evidence>
<dbReference type="InterPro" id="IPR027370">
    <property type="entry name" value="Znf-RING_euk"/>
</dbReference>
<protein>
    <submittedName>
        <fullName evidence="10">Putative ring finger protein 166 salivary gland overexpressed</fullName>
    </submittedName>
</protein>
<dbReference type="GO" id="GO:0000209">
    <property type="term" value="P:protein polyubiquitination"/>
    <property type="evidence" value="ECO:0007669"/>
    <property type="project" value="TreeGrafter"/>
</dbReference>
<dbReference type="InterPro" id="IPR034734">
    <property type="entry name" value="ZF_C2HC_RNF"/>
</dbReference>
<dbReference type="AlphaFoldDB" id="A0A6M2D068"/>
<dbReference type="InterPro" id="IPR001841">
    <property type="entry name" value="Znf_RING"/>
</dbReference>
<dbReference type="RefSeq" id="XP_037284342.1">
    <property type="nucleotide sequence ID" value="XM_037428445.2"/>
</dbReference>
<evidence type="ECO:0000256" key="2">
    <source>
        <dbReference type="ARBA" id="ARBA00022679"/>
    </source>
</evidence>
<sequence length="222" mass="24484">MMAKLSLFKASSSVLTDTQEFICPICLDIFLKPVTISCKHTFCSGCLANCKLEDPKCPLCRSIFDPTKTVHAKAIAKNISTLKAVCSGCGEVFLLSKLRAHHNNCSNAMEGAAAALPVYQPPGCRSSGNPNRVTFTCPYCDVSNLDVAALREHCNANHYNNPLSVVCPVCASMPWGNPHQQSINFISHLNFRHRFEYDSYVDYAFDDDEALQQALEASLREQ</sequence>
<dbReference type="Gene3D" id="3.30.40.10">
    <property type="entry name" value="Zinc/RING finger domain, C3HC4 (zinc finger)"/>
    <property type="match status" value="1"/>
</dbReference>
<dbReference type="Pfam" id="PF05605">
    <property type="entry name" value="zf-Di19"/>
    <property type="match status" value="1"/>
</dbReference>
<dbReference type="PANTHER" id="PTHR46016:SF1">
    <property type="entry name" value="RING-TYPE DOMAIN-CONTAINING PROTEIN"/>
    <property type="match status" value="1"/>
</dbReference>
<dbReference type="InterPro" id="IPR017907">
    <property type="entry name" value="Znf_RING_CS"/>
</dbReference>
<dbReference type="UniPathway" id="UPA00143"/>
<dbReference type="InterPro" id="IPR008598">
    <property type="entry name" value="Di19_Zn-bd"/>
</dbReference>
<dbReference type="PROSITE" id="PS00518">
    <property type="entry name" value="ZF_RING_1"/>
    <property type="match status" value="1"/>
</dbReference>
<dbReference type="SMART" id="SM00184">
    <property type="entry name" value="RING"/>
    <property type="match status" value="1"/>
</dbReference>
<dbReference type="InterPro" id="IPR003903">
    <property type="entry name" value="UIM_dom"/>
</dbReference>
<dbReference type="InterPro" id="IPR051438">
    <property type="entry name" value="RNF_E3_ubiq-protein_ligase"/>
</dbReference>
<feature type="domain" description="C2HC RNF-type" evidence="9">
    <location>
        <begin position="86"/>
        <end position="105"/>
    </location>
</feature>
<evidence type="ECO:0000256" key="4">
    <source>
        <dbReference type="ARBA" id="ARBA00022771"/>
    </source>
</evidence>
<keyword evidence="5" id="KW-0833">Ubl conjugation pathway</keyword>
<organism evidence="10">
    <name type="scientific">Rhipicephalus microplus</name>
    <name type="common">Cattle tick</name>
    <name type="synonym">Boophilus microplus</name>
    <dbReference type="NCBI Taxonomy" id="6941"/>
    <lineage>
        <taxon>Eukaryota</taxon>
        <taxon>Metazoa</taxon>
        <taxon>Ecdysozoa</taxon>
        <taxon>Arthropoda</taxon>
        <taxon>Chelicerata</taxon>
        <taxon>Arachnida</taxon>
        <taxon>Acari</taxon>
        <taxon>Parasitiformes</taxon>
        <taxon>Ixodida</taxon>
        <taxon>Ixodoidea</taxon>
        <taxon>Ixodidae</taxon>
        <taxon>Rhipicephalinae</taxon>
        <taxon>Rhipicephalus</taxon>
        <taxon>Boophilus</taxon>
    </lineage>
</organism>
<evidence type="ECO:0000256" key="1">
    <source>
        <dbReference type="ARBA" id="ARBA00004906"/>
    </source>
</evidence>